<protein>
    <submittedName>
        <fullName evidence="2">Uncharacterized protein</fullName>
    </submittedName>
</protein>
<comment type="caution">
    <text evidence="2">The sequence shown here is derived from an EMBL/GenBank/DDBJ whole genome shotgun (WGS) entry which is preliminary data.</text>
</comment>
<reference evidence="2 3" key="1">
    <citation type="submission" date="2020-08" db="EMBL/GenBank/DDBJ databases">
        <title>Genomic Encyclopedia of Type Strains, Phase IV (KMG-IV): sequencing the most valuable type-strain genomes for metagenomic binning, comparative biology and taxonomic classification.</title>
        <authorList>
            <person name="Goeker M."/>
        </authorList>
    </citation>
    <scope>NUCLEOTIDE SEQUENCE [LARGE SCALE GENOMIC DNA]</scope>
    <source>
        <strain evidence="2 3">DSM 101015</strain>
    </source>
</reference>
<dbReference type="EMBL" id="JACIFU010000004">
    <property type="protein sequence ID" value="MBB4175345.1"/>
    <property type="molecule type" value="Genomic_DNA"/>
</dbReference>
<sequence>MPKIMKSIAVLTALSMPVAATAQVFEAVNDLKVVRLSATDFDVIEERGKGARGIWCAAADYARVQYGGTGQQRIYVKTPRGPSASAQGRKSVVFTSDPGSLGVAPTQSVSVTVRTPGVGLTVNHAIQFCKDHLIYRDVLIRPRPNH</sequence>
<dbReference type="AlphaFoldDB" id="A0A7W6Q6Z6"/>
<evidence type="ECO:0000313" key="3">
    <source>
        <dbReference type="Proteomes" id="UP000565745"/>
    </source>
</evidence>
<evidence type="ECO:0000256" key="1">
    <source>
        <dbReference type="SAM" id="SignalP"/>
    </source>
</evidence>
<dbReference type="Proteomes" id="UP000565745">
    <property type="component" value="Unassembled WGS sequence"/>
</dbReference>
<gene>
    <name evidence="2" type="ORF">GGR93_003138</name>
</gene>
<organism evidence="2 3">
    <name type="scientific">Sulfitobacter noctilucicola</name>
    <dbReference type="NCBI Taxonomy" id="1342301"/>
    <lineage>
        <taxon>Bacteria</taxon>
        <taxon>Pseudomonadati</taxon>
        <taxon>Pseudomonadota</taxon>
        <taxon>Alphaproteobacteria</taxon>
        <taxon>Rhodobacterales</taxon>
        <taxon>Roseobacteraceae</taxon>
        <taxon>Sulfitobacter</taxon>
    </lineage>
</organism>
<dbReference type="RefSeq" id="WP_241461337.1">
    <property type="nucleotide sequence ID" value="NZ_JACIFU010000004.1"/>
</dbReference>
<feature type="chain" id="PRO_5031114300" evidence="1">
    <location>
        <begin position="23"/>
        <end position="146"/>
    </location>
</feature>
<keyword evidence="1" id="KW-0732">Signal</keyword>
<proteinExistence type="predicted"/>
<evidence type="ECO:0000313" key="2">
    <source>
        <dbReference type="EMBL" id="MBB4175345.1"/>
    </source>
</evidence>
<feature type="signal peptide" evidence="1">
    <location>
        <begin position="1"/>
        <end position="22"/>
    </location>
</feature>
<accession>A0A7W6Q6Z6</accession>
<keyword evidence="3" id="KW-1185">Reference proteome</keyword>
<name>A0A7W6Q6Z6_9RHOB</name>